<protein>
    <recommendedName>
        <fullName evidence="3">FAST kinase leucine-rich domain-containing protein</fullName>
    </recommendedName>
</protein>
<evidence type="ECO:0000313" key="2">
    <source>
        <dbReference type="Proteomes" id="UP001381693"/>
    </source>
</evidence>
<gene>
    <name evidence="1" type="ORF">SK128_013906</name>
</gene>
<comment type="caution">
    <text evidence="1">The sequence shown here is derived from an EMBL/GenBank/DDBJ whole genome shotgun (WGS) entry which is preliminary data.</text>
</comment>
<dbReference type="EMBL" id="JAXCGZ010017540">
    <property type="protein sequence ID" value="KAK7067966.1"/>
    <property type="molecule type" value="Genomic_DNA"/>
</dbReference>
<keyword evidence="2" id="KW-1185">Reference proteome</keyword>
<dbReference type="AlphaFoldDB" id="A0AAN8WL17"/>
<accession>A0AAN8WL17</accession>
<evidence type="ECO:0008006" key="3">
    <source>
        <dbReference type="Google" id="ProtNLM"/>
    </source>
</evidence>
<proteinExistence type="predicted"/>
<sequence length="671" mass="76608">MSLIVKMCRPLSSLIIKRHDMRLRIKSAWSSQFKEPLIISGGVINQFYSTKHSYKKYSEEETLSYKVLEHMRTHPVYAGTLKNEEILQSSNVFGDKYVIKQLLLVIAHSSEVKVDDVLKLFSVYVSSEHHMTLDVISDKSLMKAVLSKIDQSLSMMKASEIQLLALSLRKLEFKKIGYLSKLAKTIAIHCENMALESDYSNALELFKTILILYGNNIYKTKHYDTFMSIFESNTKNAQPHDLVQILHYIGLGKNKKISMEFVYNVIKHLDPHVNALSFTDIGIAAAGIFKSGVLLDCSSIFTQAIVQQLKSVLQKLHINDELESYGLIAMIKLLRFVRVQDEDLLNLMTDFIQKGDTSLLSPQTVPHILAFYANSRVYHQDVFRRLEKTILKDLRTANSLIRMRDLTRLLWCFSHTGHELNEELKKEIIGHLIKFLHYREVTKSPYLLSDALLSLAVLGHYPKQLIEDMFEQSKVIALKGHQRSKQLSRLLILSKCLKVEAPELSVKEPSVSPEELPVRTLTDEICHRPLLATLWEGAKLLNDSIGMQVFRLKFVVPHINYASLTADFSHLSSTGSFTDAENISQQERILQQLCSVKEKYEGQFVALELLDSQMLLQNSLDPIGIIRLKLRLMQKTGWNVKEVYNNEVDDADGDIRAIAALIIEKITNLND</sequence>
<dbReference type="Proteomes" id="UP001381693">
    <property type="component" value="Unassembled WGS sequence"/>
</dbReference>
<evidence type="ECO:0000313" key="1">
    <source>
        <dbReference type="EMBL" id="KAK7067966.1"/>
    </source>
</evidence>
<organism evidence="1 2">
    <name type="scientific">Halocaridina rubra</name>
    <name type="common">Hawaiian red shrimp</name>
    <dbReference type="NCBI Taxonomy" id="373956"/>
    <lineage>
        <taxon>Eukaryota</taxon>
        <taxon>Metazoa</taxon>
        <taxon>Ecdysozoa</taxon>
        <taxon>Arthropoda</taxon>
        <taxon>Crustacea</taxon>
        <taxon>Multicrustacea</taxon>
        <taxon>Malacostraca</taxon>
        <taxon>Eumalacostraca</taxon>
        <taxon>Eucarida</taxon>
        <taxon>Decapoda</taxon>
        <taxon>Pleocyemata</taxon>
        <taxon>Caridea</taxon>
        <taxon>Atyoidea</taxon>
        <taxon>Atyidae</taxon>
        <taxon>Halocaridina</taxon>
    </lineage>
</organism>
<reference evidence="1 2" key="1">
    <citation type="submission" date="2023-11" db="EMBL/GenBank/DDBJ databases">
        <title>Halocaridina rubra genome assembly.</title>
        <authorList>
            <person name="Smith C."/>
        </authorList>
    </citation>
    <scope>NUCLEOTIDE SEQUENCE [LARGE SCALE GENOMIC DNA]</scope>
    <source>
        <strain evidence="1">EP-1</strain>
        <tissue evidence="1">Whole</tissue>
    </source>
</reference>
<name>A0AAN8WL17_HALRR</name>